<evidence type="ECO:0000313" key="2">
    <source>
        <dbReference type="EMBL" id="CAB1441408.1"/>
    </source>
</evidence>
<dbReference type="AlphaFoldDB" id="A0A9N7YXD5"/>
<protein>
    <submittedName>
        <fullName evidence="2">Uncharacterized protein</fullName>
    </submittedName>
</protein>
<accession>A0A9N7YXD5</accession>
<reference evidence="2" key="1">
    <citation type="submission" date="2020-03" db="EMBL/GenBank/DDBJ databases">
        <authorList>
            <person name="Weist P."/>
        </authorList>
    </citation>
    <scope>NUCLEOTIDE SEQUENCE</scope>
</reference>
<feature type="region of interest" description="Disordered" evidence="1">
    <location>
        <begin position="63"/>
        <end position="164"/>
    </location>
</feature>
<feature type="compositionally biased region" description="Basic and acidic residues" evidence="1">
    <location>
        <begin position="142"/>
        <end position="164"/>
    </location>
</feature>
<name>A0A9N7YXD5_PLEPL</name>
<organism evidence="2 3">
    <name type="scientific">Pleuronectes platessa</name>
    <name type="common">European plaice</name>
    <dbReference type="NCBI Taxonomy" id="8262"/>
    <lineage>
        <taxon>Eukaryota</taxon>
        <taxon>Metazoa</taxon>
        <taxon>Chordata</taxon>
        <taxon>Craniata</taxon>
        <taxon>Vertebrata</taxon>
        <taxon>Euteleostomi</taxon>
        <taxon>Actinopterygii</taxon>
        <taxon>Neopterygii</taxon>
        <taxon>Teleostei</taxon>
        <taxon>Neoteleostei</taxon>
        <taxon>Acanthomorphata</taxon>
        <taxon>Carangaria</taxon>
        <taxon>Pleuronectiformes</taxon>
        <taxon>Pleuronectoidei</taxon>
        <taxon>Pleuronectidae</taxon>
        <taxon>Pleuronectes</taxon>
    </lineage>
</organism>
<feature type="non-terminal residue" evidence="2">
    <location>
        <position position="1"/>
    </location>
</feature>
<sequence length="164" mass="18977">FQLRPPPDSRFSSRELSCFMSDWHCNGARVEQWAVAHYSPYEIMGWRFAIHIEARSLIFLAGGGGEGGEEAVKEKKTREAQEAMKGKEARGDFKDEREEGREAGRWRGDRRRGREAGAREKRVLEGAQEGRKSVARRRRSVSKREHEDYSRSEEEPPHMESISR</sequence>
<dbReference type="EMBL" id="CADEAL010002639">
    <property type="protein sequence ID" value="CAB1441408.1"/>
    <property type="molecule type" value="Genomic_DNA"/>
</dbReference>
<evidence type="ECO:0000313" key="3">
    <source>
        <dbReference type="Proteomes" id="UP001153269"/>
    </source>
</evidence>
<evidence type="ECO:0000256" key="1">
    <source>
        <dbReference type="SAM" id="MobiDB-lite"/>
    </source>
</evidence>
<comment type="caution">
    <text evidence="2">The sequence shown here is derived from an EMBL/GenBank/DDBJ whole genome shotgun (WGS) entry which is preliminary data.</text>
</comment>
<feature type="compositionally biased region" description="Basic and acidic residues" evidence="1">
    <location>
        <begin position="70"/>
        <end position="132"/>
    </location>
</feature>
<dbReference type="Proteomes" id="UP001153269">
    <property type="component" value="Unassembled WGS sequence"/>
</dbReference>
<gene>
    <name evidence="2" type="ORF">PLEPLA_LOCUS29183</name>
</gene>
<keyword evidence="3" id="KW-1185">Reference proteome</keyword>
<proteinExistence type="predicted"/>